<dbReference type="PANTHER" id="PTHR43418">
    <property type="entry name" value="MULTIFUNCTIONAL TRYPTOPHAN BIOSYNTHESIS PROTEIN-RELATED"/>
    <property type="match status" value="1"/>
</dbReference>
<gene>
    <name evidence="3" type="ORF">BHU61_01180</name>
</gene>
<dbReference type="EC" id="4.1.3.27" evidence="3"/>
<feature type="domain" description="Glutamine amidotransferase" evidence="2">
    <location>
        <begin position="3"/>
        <end position="183"/>
    </location>
</feature>
<organism evidence="3 4">
    <name type="scientific">Macrococcus epidermidis</name>
    <dbReference type="NCBI Taxonomy" id="1902580"/>
    <lineage>
        <taxon>Bacteria</taxon>
        <taxon>Bacillati</taxon>
        <taxon>Bacillota</taxon>
        <taxon>Bacilli</taxon>
        <taxon>Bacillales</taxon>
        <taxon>Staphylococcaceae</taxon>
        <taxon>Macrococcus</taxon>
    </lineage>
</organism>
<keyword evidence="4" id="KW-1185">Reference proteome</keyword>
<proteinExistence type="predicted"/>
<dbReference type="CDD" id="cd01743">
    <property type="entry name" value="GATase1_Anthranilate_Synthase"/>
    <property type="match status" value="1"/>
</dbReference>
<dbReference type="RefSeq" id="WP_111714259.1">
    <property type="nucleotide sequence ID" value="NZ_JBHSSR010000001.1"/>
</dbReference>
<dbReference type="FunFam" id="3.40.50.880:FF:000003">
    <property type="entry name" value="Anthranilate synthase component II"/>
    <property type="match status" value="1"/>
</dbReference>
<dbReference type="PANTHER" id="PTHR43418:SF4">
    <property type="entry name" value="MULTIFUNCTIONAL TRYPTOPHAN BIOSYNTHESIS PROTEIN"/>
    <property type="match status" value="1"/>
</dbReference>
<dbReference type="SUPFAM" id="SSF52317">
    <property type="entry name" value="Class I glutamine amidotransferase-like"/>
    <property type="match status" value="1"/>
</dbReference>
<evidence type="ECO:0000259" key="2">
    <source>
        <dbReference type="Pfam" id="PF00117"/>
    </source>
</evidence>
<dbReference type="InterPro" id="IPR017926">
    <property type="entry name" value="GATASE"/>
</dbReference>
<dbReference type="Gene3D" id="3.40.50.880">
    <property type="match status" value="1"/>
</dbReference>
<keyword evidence="1" id="KW-0315">Glutamine amidotransferase</keyword>
<accession>A0A327ZV48</accession>
<reference evidence="3 4" key="1">
    <citation type="journal article" date="2018" name="Front. Microbiol.">
        <title>Description and Comparative Genomics of Macrococcus caseolyticus subsp. hominis subsp. nov., Macrococcus goetzii sp. nov., Macrococcus epidermidis sp. nov., and Macrococcus bohemicus sp. nov., Novel Macrococci From Human Clinical Material With Virulence Potential and Suspected Uptake of Foreign DNA by Natural Transformation.</title>
        <authorList>
            <person name="Maslanova I."/>
            <person name="Wertheimer Z."/>
            <person name="Sedlacek I."/>
            <person name="Svec P."/>
            <person name="Indrakova A."/>
            <person name="Kovarovic V."/>
            <person name="Schumann P."/>
            <person name="Sproer C."/>
            <person name="Kralova S."/>
            <person name="Sedo O."/>
            <person name="Kristofova L."/>
            <person name="Vrbovska V."/>
            <person name="Fuzik T."/>
            <person name="Petras P."/>
            <person name="Zdrahal Z."/>
            <person name="Ruzickova V."/>
            <person name="Doskar J."/>
            <person name="Pantucek R."/>
        </authorList>
    </citation>
    <scope>NUCLEOTIDE SEQUENCE [LARGE SCALE GENOMIC DNA]</scope>
    <source>
        <strain evidence="3 4">01/688</strain>
    </source>
</reference>
<name>A0A327ZV48_9STAP</name>
<dbReference type="GO" id="GO:0004049">
    <property type="term" value="F:anthranilate synthase activity"/>
    <property type="evidence" value="ECO:0007669"/>
    <property type="project" value="UniProtKB-EC"/>
</dbReference>
<dbReference type="Pfam" id="PF00117">
    <property type="entry name" value="GATase"/>
    <property type="match status" value="1"/>
</dbReference>
<dbReference type="AlphaFoldDB" id="A0A327ZV48"/>
<dbReference type="InterPro" id="IPR050472">
    <property type="entry name" value="Anth_synth/Amidotransfase"/>
</dbReference>
<dbReference type="PRINTS" id="PR00096">
    <property type="entry name" value="GATASE"/>
</dbReference>
<dbReference type="InterPro" id="IPR029062">
    <property type="entry name" value="Class_I_gatase-like"/>
</dbReference>
<dbReference type="GO" id="GO:0005829">
    <property type="term" value="C:cytosol"/>
    <property type="evidence" value="ECO:0007669"/>
    <property type="project" value="TreeGrafter"/>
</dbReference>
<evidence type="ECO:0000313" key="4">
    <source>
        <dbReference type="Proteomes" id="UP000249808"/>
    </source>
</evidence>
<evidence type="ECO:0000256" key="1">
    <source>
        <dbReference type="ARBA" id="ARBA00022962"/>
    </source>
</evidence>
<sequence length="190" mass="21500">MILMIDHHDSFTYNIVHYIEQLDENVVTKTIDEITIEDIRKINPSHIILSPGPGHPREAKLAHDILDKFGGTIPILGVCLGFQVIMMHYNNVIKQLRPVHGHQVDIFHDGNMIFKDIASPTKVARYHSLGQNGEVELPLKKTAWTEDNIIMGIRHEALAIYGIQFHPESILTTDGLKMLASFIKGDIYES</sequence>
<comment type="caution">
    <text evidence="3">The sequence shown here is derived from an EMBL/GenBank/DDBJ whole genome shotgun (WGS) entry which is preliminary data.</text>
</comment>
<dbReference type="Proteomes" id="UP000249808">
    <property type="component" value="Unassembled WGS sequence"/>
</dbReference>
<dbReference type="PROSITE" id="PS51273">
    <property type="entry name" value="GATASE_TYPE_1"/>
    <property type="match status" value="1"/>
</dbReference>
<dbReference type="GO" id="GO:0000162">
    <property type="term" value="P:L-tryptophan biosynthetic process"/>
    <property type="evidence" value="ECO:0007669"/>
    <property type="project" value="TreeGrafter"/>
</dbReference>
<keyword evidence="3" id="KW-0456">Lyase</keyword>
<protein>
    <submittedName>
        <fullName evidence="3">Anthranilate/aminodeoxychorismate synthase component II</fullName>
        <ecNumber evidence="3">4.1.3.27</ecNumber>
    </submittedName>
</protein>
<dbReference type="InterPro" id="IPR006221">
    <property type="entry name" value="TrpG/PapA_dom"/>
</dbReference>
<evidence type="ECO:0000313" key="3">
    <source>
        <dbReference type="EMBL" id="RAK46089.1"/>
    </source>
</evidence>
<dbReference type="PRINTS" id="PR00097">
    <property type="entry name" value="ANTSNTHASEII"/>
</dbReference>
<dbReference type="EMBL" id="PZJH01000001">
    <property type="protein sequence ID" value="RAK46089.1"/>
    <property type="molecule type" value="Genomic_DNA"/>
</dbReference>
<dbReference type="NCBIfam" id="TIGR00566">
    <property type="entry name" value="trpG_papA"/>
    <property type="match status" value="1"/>
</dbReference>